<dbReference type="GO" id="GO:0003677">
    <property type="term" value="F:DNA binding"/>
    <property type="evidence" value="ECO:0007669"/>
    <property type="project" value="UniProtKB-UniRule"/>
</dbReference>
<dbReference type="Gene3D" id="3.30.160.390">
    <property type="entry name" value="Integrase, DNA-binding domain"/>
    <property type="match status" value="1"/>
</dbReference>
<evidence type="ECO:0000256" key="2">
    <source>
        <dbReference type="ARBA" id="ARBA00022908"/>
    </source>
</evidence>
<dbReference type="Pfam" id="PF22022">
    <property type="entry name" value="Phage_int_M"/>
    <property type="match status" value="1"/>
</dbReference>
<dbReference type="Pfam" id="PF00589">
    <property type="entry name" value="Phage_integrase"/>
    <property type="match status" value="1"/>
</dbReference>
<sequence>MDKIILPTGFLPMLTVKQIEAAKPKEKPYRLLDGNGLYLYVPVSGKKVWQLRYKIDGKEKILTVGKYPLMTLQEARDKAWTARKDISVGIDPVKAKKASSNNNSFSAIYKEWYEHKRQVWSAAYATELAKMFDDDILPIIGGLEIQDIEPMQLLEVIRRFEDRGAMERANKARRRCGEVFRYAIVTGRAKYNPAPDLAEAMKGYRKKNFPFLPADQIPAFNKALATFSGSIVSLIATKVLRYTALRTKELRSMQWKNVDFENRIITIEASVMKGRKIHVVPMSDQVVELLTTLSSITKPVSEFVFAGRNDKKKSICENAVLLVIKQIGYEGLESGHGFRHEFSTIMNEHEWPADAIEVQLAHANGGSVRGIYNHAQYLDKRREMMQWWADWLDGKVE</sequence>
<dbReference type="InterPro" id="IPR010998">
    <property type="entry name" value="Integrase_recombinase_N"/>
</dbReference>
<dbReference type="Gene3D" id="1.10.150.130">
    <property type="match status" value="1"/>
</dbReference>
<dbReference type="Proteomes" id="UP000004641">
    <property type="component" value="Unassembled WGS sequence"/>
</dbReference>
<dbReference type="PROSITE" id="PS51900">
    <property type="entry name" value="CB"/>
    <property type="match status" value="1"/>
</dbReference>
<evidence type="ECO:0000256" key="5">
    <source>
        <dbReference type="ARBA" id="ARBA00049605"/>
    </source>
</evidence>
<evidence type="ECO:0000256" key="1">
    <source>
        <dbReference type="ARBA" id="ARBA00008857"/>
    </source>
</evidence>
<dbReference type="InterPro" id="IPR011010">
    <property type="entry name" value="DNA_brk_join_enz"/>
</dbReference>
<comment type="caution">
    <text evidence="9">The sequence shown here is derived from an EMBL/GenBank/DDBJ whole genome shotgun (WGS) entry which is preliminary data.</text>
</comment>
<reference evidence="9 10" key="1">
    <citation type="journal article" date="2011" name="Appl. Environ. Microbiol.">
        <title>Genome signatures of Escherichia coli O157:H7 isolates from the bovine host reservoir.</title>
        <authorList>
            <person name="Eppinger M."/>
            <person name="Mammel M.K."/>
            <person name="Leclerc J.E."/>
            <person name="Ravel J."/>
            <person name="Cebula T.A."/>
        </authorList>
    </citation>
    <scope>NUCLEOTIDE SEQUENCE [LARGE SCALE GENOMIC DNA]</scope>
    <source>
        <strain evidence="9 10">EC869</strain>
    </source>
</reference>
<keyword evidence="3 6" id="KW-0238">DNA-binding</keyword>
<dbReference type="InterPro" id="IPR053876">
    <property type="entry name" value="Phage_int_M"/>
</dbReference>
<keyword evidence="4" id="KW-0233">DNA recombination</keyword>
<dbReference type="Pfam" id="PF13356">
    <property type="entry name" value="Arm-DNA-bind_3"/>
    <property type="match status" value="1"/>
</dbReference>
<dbReference type="InterPro" id="IPR050808">
    <property type="entry name" value="Phage_Integrase"/>
</dbReference>
<accession>A0A0H3PP34</accession>
<dbReference type="PANTHER" id="PTHR30629">
    <property type="entry name" value="PROPHAGE INTEGRASE"/>
    <property type="match status" value="1"/>
</dbReference>
<dbReference type="GO" id="GO:0015074">
    <property type="term" value="P:DNA integration"/>
    <property type="evidence" value="ECO:0007669"/>
    <property type="project" value="UniProtKB-KW"/>
</dbReference>
<dbReference type="BioCyc" id="ECOL478008-HMP:G76-484940-MONOMER"/>
<dbReference type="SUPFAM" id="SSF56349">
    <property type="entry name" value="DNA breaking-rejoining enzymes"/>
    <property type="match status" value="1"/>
</dbReference>
<feature type="domain" description="Core-binding (CB)" evidence="8">
    <location>
        <begin position="103"/>
        <end position="184"/>
    </location>
</feature>
<evidence type="ECO:0000256" key="6">
    <source>
        <dbReference type="PROSITE-ProRule" id="PRU01248"/>
    </source>
</evidence>
<dbReference type="InterPro" id="IPR044068">
    <property type="entry name" value="CB"/>
</dbReference>
<dbReference type="FunFam" id="1.10.150.130:FF:000005">
    <property type="entry name" value="Prophage integrase IntS"/>
    <property type="match status" value="1"/>
</dbReference>
<dbReference type="InterPro" id="IPR038488">
    <property type="entry name" value="Integrase_DNA-bd_sf"/>
</dbReference>
<dbReference type="CDD" id="cd00801">
    <property type="entry name" value="INT_P4_C"/>
    <property type="match status" value="1"/>
</dbReference>
<gene>
    <name evidence="9" type="ORF">ECH7EC869_2083</name>
</gene>
<keyword evidence="2" id="KW-0229">DNA integration</keyword>
<dbReference type="AlphaFoldDB" id="A0A0H3PP34"/>
<proteinExistence type="inferred from homology"/>
<feature type="domain" description="Tyr recombinase" evidence="7">
    <location>
        <begin position="207"/>
        <end position="385"/>
    </location>
</feature>
<dbReference type="InterPro" id="IPR013762">
    <property type="entry name" value="Integrase-like_cat_sf"/>
</dbReference>
<dbReference type="PANTHER" id="PTHR30629:SF2">
    <property type="entry name" value="PROPHAGE INTEGRASE INTS-RELATED"/>
    <property type="match status" value="1"/>
</dbReference>
<dbReference type="InterPro" id="IPR002104">
    <property type="entry name" value="Integrase_catalytic"/>
</dbReference>
<dbReference type="GO" id="GO:0006310">
    <property type="term" value="P:DNA recombination"/>
    <property type="evidence" value="ECO:0007669"/>
    <property type="project" value="UniProtKB-KW"/>
</dbReference>
<evidence type="ECO:0000259" key="7">
    <source>
        <dbReference type="PROSITE" id="PS51898"/>
    </source>
</evidence>
<dbReference type="Gene3D" id="1.10.443.10">
    <property type="entry name" value="Intergrase catalytic core"/>
    <property type="match status" value="1"/>
</dbReference>
<evidence type="ECO:0000313" key="9">
    <source>
        <dbReference type="EMBL" id="EDU91306.1"/>
    </source>
</evidence>
<dbReference type="EMBL" id="ABHU01000007">
    <property type="protein sequence ID" value="EDU91306.1"/>
    <property type="molecule type" value="Genomic_DNA"/>
</dbReference>
<evidence type="ECO:0000256" key="3">
    <source>
        <dbReference type="ARBA" id="ARBA00023125"/>
    </source>
</evidence>
<protein>
    <submittedName>
        <fullName evidence="9">Integrase</fullName>
    </submittedName>
</protein>
<dbReference type="PROSITE" id="PS51898">
    <property type="entry name" value="TYR_RECOMBINASE"/>
    <property type="match status" value="1"/>
</dbReference>
<evidence type="ECO:0000259" key="8">
    <source>
        <dbReference type="PROSITE" id="PS51900"/>
    </source>
</evidence>
<evidence type="ECO:0000313" key="10">
    <source>
        <dbReference type="Proteomes" id="UP000004641"/>
    </source>
</evidence>
<dbReference type="FunFam" id="1.10.443.10:FF:000006">
    <property type="entry name" value="Prophage integrase IntS"/>
    <property type="match status" value="1"/>
</dbReference>
<dbReference type="InterPro" id="IPR025166">
    <property type="entry name" value="Integrase_DNA_bind_dom"/>
</dbReference>
<comment type="function">
    <text evidence="5">Integrase is necessary for integration of the phage into the host genome by site-specific recombination. In conjunction with excisionase, integrase is also necessary for excision of the prophage from the host genome.</text>
</comment>
<name>A0A0H3PP34_ECO5C</name>
<organism evidence="9 10">
    <name type="scientific">Escherichia coli O157:H7 (strain EC869)</name>
    <dbReference type="NCBI Taxonomy" id="478008"/>
    <lineage>
        <taxon>Bacteria</taxon>
        <taxon>Pseudomonadati</taxon>
        <taxon>Pseudomonadota</taxon>
        <taxon>Gammaproteobacteria</taxon>
        <taxon>Enterobacterales</taxon>
        <taxon>Enterobacteriaceae</taxon>
        <taxon>Escherichia</taxon>
    </lineage>
</organism>
<evidence type="ECO:0000256" key="4">
    <source>
        <dbReference type="ARBA" id="ARBA00023172"/>
    </source>
</evidence>
<comment type="similarity">
    <text evidence="1">Belongs to the 'phage' integrase family.</text>
</comment>